<reference evidence="1" key="1">
    <citation type="submission" date="2023-06" db="EMBL/GenBank/DDBJ databases">
        <authorList>
            <person name="Kurt Z."/>
        </authorList>
    </citation>
    <scope>NUCLEOTIDE SEQUENCE</scope>
</reference>
<gene>
    <name evidence="1" type="ORF">HINF_LOCUS45804</name>
    <name evidence="2" type="ORF">HINF_LOCUS48157</name>
</gene>
<protein>
    <submittedName>
        <fullName evidence="2">Hypothetical_protein</fullName>
    </submittedName>
</protein>
<evidence type="ECO:0000313" key="2">
    <source>
        <dbReference type="EMBL" id="CAL6058267.1"/>
    </source>
</evidence>
<proteinExistence type="predicted"/>
<organism evidence="1">
    <name type="scientific">Hexamita inflata</name>
    <dbReference type="NCBI Taxonomy" id="28002"/>
    <lineage>
        <taxon>Eukaryota</taxon>
        <taxon>Metamonada</taxon>
        <taxon>Diplomonadida</taxon>
        <taxon>Hexamitidae</taxon>
        <taxon>Hexamitinae</taxon>
        <taxon>Hexamita</taxon>
    </lineage>
</organism>
<name>A0AA86QS01_9EUKA</name>
<accession>A0AA86QS01</accession>
<comment type="caution">
    <text evidence="1">The sequence shown here is derived from an EMBL/GenBank/DDBJ whole genome shotgun (WGS) entry which is preliminary data.</text>
</comment>
<dbReference type="EMBL" id="CAXDID020000220">
    <property type="protein sequence ID" value="CAL6058267.1"/>
    <property type="molecule type" value="Genomic_DNA"/>
</dbReference>
<dbReference type="AlphaFoldDB" id="A0AA86QS01"/>
<dbReference type="Proteomes" id="UP001642409">
    <property type="component" value="Unassembled WGS sequence"/>
</dbReference>
<evidence type="ECO:0000313" key="3">
    <source>
        <dbReference type="Proteomes" id="UP001642409"/>
    </source>
</evidence>
<dbReference type="EMBL" id="CATOUU010000902">
    <property type="protein sequence ID" value="CAI9958159.1"/>
    <property type="molecule type" value="Genomic_DNA"/>
</dbReference>
<evidence type="ECO:0000313" key="1">
    <source>
        <dbReference type="EMBL" id="CAI9958159.1"/>
    </source>
</evidence>
<keyword evidence="3" id="KW-1185">Reference proteome</keyword>
<sequence length="183" mass="21452">MDFELELSRRHPRIYRSLRKLDESSQSCFMSPYLKEAISSEVNSTNFILKFLSTIQILFGYIFILLSTQPIIKDPVSEILSQFVLRSQGLPFSSLLELIDQTNDELCVHVPSILDARLKFKEYLSIIDSPRSKQQLFQLESEQKFTEKAKEFKNMFKTKFNDVFEYANFVSEIALEQQKIIDE</sequence>
<reference evidence="2 3" key="2">
    <citation type="submission" date="2024-07" db="EMBL/GenBank/DDBJ databases">
        <authorList>
            <person name="Akdeniz Z."/>
        </authorList>
    </citation>
    <scope>NUCLEOTIDE SEQUENCE [LARGE SCALE GENOMIC DNA]</scope>
</reference>